<evidence type="ECO:0000256" key="1">
    <source>
        <dbReference type="ARBA" id="ARBA00022737"/>
    </source>
</evidence>
<evidence type="ECO:0000256" key="3">
    <source>
        <dbReference type="PROSITE-ProRule" id="PRU00023"/>
    </source>
</evidence>
<dbReference type="PROSITE" id="PS50297">
    <property type="entry name" value="ANK_REP_REGION"/>
    <property type="match status" value="7"/>
</dbReference>
<proteinExistence type="predicted"/>
<feature type="repeat" description="ANK" evidence="3">
    <location>
        <begin position="369"/>
        <end position="397"/>
    </location>
</feature>
<dbReference type="SUPFAM" id="SSF48403">
    <property type="entry name" value="Ankyrin repeat"/>
    <property type="match status" value="2"/>
</dbReference>
<reference evidence="4 5" key="1">
    <citation type="submission" date="2018-06" db="EMBL/GenBank/DDBJ databases">
        <title>Paenibacillus montanisoli sp. nov., isolated from mountain area soil.</title>
        <authorList>
            <person name="Wu M."/>
        </authorList>
    </citation>
    <scope>NUCLEOTIDE SEQUENCE [LARGE SCALE GENOMIC DNA]</scope>
    <source>
        <strain evidence="4 5">RA17</strain>
    </source>
</reference>
<feature type="repeat" description="ANK" evidence="3">
    <location>
        <begin position="281"/>
        <end position="313"/>
    </location>
</feature>
<keyword evidence="2 3" id="KW-0040">ANK repeat</keyword>
<comment type="caution">
    <text evidence="4">The sequence shown here is derived from an EMBL/GenBank/DDBJ whole genome shotgun (WGS) entry which is preliminary data.</text>
</comment>
<sequence>MTKEASIRRLIDLSAAGETALIEDLLRNEPDLAQGGWGYFSPLHFAVREGRRDAVELLLAHGADAAEKPVLSWQDSLLQKARDRGYADIEALLGAHLERTLQVKPIGDTAAELIRAGKRGELLAWLEAHPEAVRAGDERGNTPLHWAVMTRWIELIDLLLAKGADPLATRSDGCQPVHLALEGDYFYRPGRDLPSEAVRDNRFLLGYLIGKGVPYDLFIAAAVGDAAKVKELLAADPQLVSARDTSGRSALYYAAKQGYAEVVRSLLDSGADPNQAERDAAGGAALYAAVRGRHTDCVKLLLAHGADPNAEIDASGNSVYAAMQQGAQELLELLYAHGGTVTMAGACALGRIDLVGELLAVNPAAANDGDYGPLAQAASCGYTSIVKLLLRHGAELNGPWYASNYMVYACRYADKEMVELLLRQGADPNVRNWIGISYLHLAAQAGDIELAELLLRFGADLHAVDEEYATTPLGWAAKYGQTGMIEYLLRKGAAIEPADVPDWARPLAWARRRGHHAAEDLLAARTKGAV</sequence>
<dbReference type="AlphaFoldDB" id="A0A328TUC8"/>
<feature type="repeat" description="ANK" evidence="3">
    <location>
        <begin position="401"/>
        <end position="433"/>
    </location>
</feature>
<dbReference type="RefSeq" id="WP_112884905.1">
    <property type="nucleotide sequence ID" value="NZ_QLUW01000005.1"/>
</dbReference>
<dbReference type="EMBL" id="QLUW01000005">
    <property type="protein sequence ID" value="RAP74117.1"/>
    <property type="molecule type" value="Genomic_DNA"/>
</dbReference>
<dbReference type="PRINTS" id="PR01415">
    <property type="entry name" value="ANKYRIN"/>
</dbReference>
<feature type="repeat" description="ANK" evidence="3">
    <location>
        <begin position="246"/>
        <end position="278"/>
    </location>
</feature>
<dbReference type="Pfam" id="PF12796">
    <property type="entry name" value="Ank_2"/>
    <property type="match status" value="4"/>
</dbReference>
<organism evidence="4 5">
    <name type="scientific">Paenibacillus montanisoli</name>
    <dbReference type="NCBI Taxonomy" id="2081970"/>
    <lineage>
        <taxon>Bacteria</taxon>
        <taxon>Bacillati</taxon>
        <taxon>Bacillota</taxon>
        <taxon>Bacilli</taxon>
        <taxon>Bacillales</taxon>
        <taxon>Paenibacillaceae</taxon>
        <taxon>Paenibacillus</taxon>
    </lineage>
</organism>
<dbReference type="PANTHER" id="PTHR24198:SF165">
    <property type="entry name" value="ANKYRIN REPEAT-CONTAINING PROTEIN-RELATED"/>
    <property type="match status" value="1"/>
</dbReference>
<keyword evidence="5" id="KW-1185">Reference proteome</keyword>
<dbReference type="InterPro" id="IPR002110">
    <property type="entry name" value="Ankyrin_rpt"/>
</dbReference>
<dbReference type="SMART" id="SM00248">
    <property type="entry name" value="ANK"/>
    <property type="match status" value="9"/>
</dbReference>
<feature type="repeat" description="ANK" evidence="3">
    <location>
        <begin position="468"/>
        <end position="500"/>
    </location>
</feature>
<dbReference type="PANTHER" id="PTHR24198">
    <property type="entry name" value="ANKYRIN REPEAT AND PROTEIN KINASE DOMAIN-CONTAINING PROTEIN"/>
    <property type="match status" value="1"/>
</dbReference>
<protein>
    <submittedName>
        <fullName evidence="4">Uncharacterized protein</fullName>
    </submittedName>
</protein>
<keyword evidence="1" id="KW-0677">Repeat</keyword>
<evidence type="ECO:0000313" key="5">
    <source>
        <dbReference type="Proteomes" id="UP000249260"/>
    </source>
</evidence>
<dbReference type="OrthoDB" id="5657095at2"/>
<evidence type="ECO:0000313" key="4">
    <source>
        <dbReference type="EMBL" id="RAP74117.1"/>
    </source>
</evidence>
<dbReference type="InterPro" id="IPR036770">
    <property type="entry name" value="Ankyrin_rpt-contain_sf"/>
</dbReference>
<dbReference type="PROSITE" id="PS50088">
    <property type="entry name" value="ANK_REPEAT"/>
    <property type="match status" value="8"/>
</dbReference>
<dbReference type="Gene3D" id="1.25.40.20">
    <property type="entry name" value="Ankyrin repeat-containing domain"/>
    <property type="match status" value="5"/>
</dbReference>
<dbReference type="Pfam" id="PF00023">
    <property type="entry name" value="Ank"/>
    <property type="match status" value="2"/>
</dbReference>
<accession>A0A328TUC8</accession>
<feature type="repeat" description="ANK" evidence="3">
    <location>
        <begin position="38"/>
        <end position="70"/>
    </location>
</feature>
<dbReference type="Proteomes" id="UP000249260">
    <property type="component" value="Unassembled WGS sequence"/>
</dbReference>
<feature type="repeat" description="ANK" evidence="3">
    <location>
        <begin position="139"/>
        <end position="171"/>
    </location>
</feature>
<feature type="repeat" description="ANK" evidence="3">
    <location>
        <begin position="434"/>
        <end position="466"/>
    </location>
</feature>
<gene>
    <name evidence="4" type="ORF">DL346_23890</name>
</gene>
<evidence type="ECO:0000256" key="2">
    <source>
        <dbReference type="ARBA" id="ARBA00023043"/>
    </source>
</evidence>
<name>A0A328TUC8_9BACL</name>